<dbReference type="GO" id="GO:0003676">
    <property type="term" value="F:nucleic acid binding"/>
    <property type="evidence" value="ECO:0007669"/>
    <property type="project" value="InterPro"/>
</dbReference>
<dbReference type="CDD" id="cd06222">
    <property type="entry name" value="RNase_H_like"/>
    <property type="match status" value="1"/>
</dbReference>
<dbReference type="GO" id="GO:0004523">
    <property type="term" value="F:RNA-DNA hybrid ribonuclease activity"/>
    <property type="evidence" value="ECO:0007669"/>
    <property type="project" value="InterPro"/>
</dbReference>
<dbReference type="Gene3D" id="3.30.420.10">
    <property type="entry name" value="Ribonuclease H-like superfamily/Ribonuclease H"/>
    <property type="match status" value="1"/>
</dbReference>
<evidence type="ECO:0000259" key="2">
    <source>
        <dbReference type="Pfam" id="PF13456"/>
    </source>
</evidence>
<sequence length="132" mass="14951">MAISLLNQLYGFIMVMIIWIILKLKHLIRSITWDASPFQWMKLNFDGSRKHNQKKATGGFVIRDECGKVLVVASFNLGNASILVAECIALRNGLIKASQKGIRHLHIEGDFKLVIDAICGTIRHYWCIDNLV</sequence>
<evidence type="ECO:0000256" key="1">
    <source>
        <dbReference type="SAM" id="Phobius"/>
    </source>
</evidence>
<dbReference type="EMBL" id="JBBPBK010000015">
    <property type="protein sequence ID" value="KAK9269792.1"/>
    <property type="molecule type" value="Genomic_DNA"/>
</dbReference>
<protein>
    <recommendedName>
        <fullName evidence="2">RNase H type-1 domain-containing protein</fullName>
    </recommendedName>
</protein>
<dbReference type="AlphaFoldDB" id="A0AAP0NAT2"/>
<evidence type="ECO:0000313" key="4">
    <source>
        <dbReference type="Proteomes" id="UP001415857"/>
    </source>
</evidence>
<comment type="caution">
    <text evidence="3">The sequence shown here is derived from an EMBL/GenBank/DDBJ whole genome shotgun (WGS) entry which is preliminary data.</text>
</comment>
<accession>A0AAP0NAT2</accession>
<feature type="domain" description="RNase H type-1" evidence="2">
    <location>
        <begin position="44"/>
        <end position="121"/>
    </location>
</feature>
<name>A0AAP0NAT2_LIQFO</name>
<proteinExistence type="predicted"/>
<dbReference type="InterPro" id="IPR053151">
    <property type="entry name" value="RNase_H-like"/>
</dbReference>
<dbReference type="PANTHER" id="PTHR47723">
    <property type="entry name" value="OS05G0353850 PROTEIN"/>
    <property type="match status" value="1"/>
</dbReference>
<keyword evidence="1" id="KW-0472">Membrane</keyword>
<dbReference type="PANTHER" id="PTHR47723:SF23">
    <property type="entry name" value="REVERSE TRANSCRIPTASE-LIKE PROTEIN"/>
    <property type="match status" value="1"/>
</dbReference>
<reference evidence="3 4" key="1">
    <citation type="journal article" date="2024" name="Plant J.">
        <title>Genome sequences and population genomics reveal climatic adaptation and genomic divergence between two closely related sweetgum species.</title>
        <authorList>
            <person name="Xu W.Q."/>
            <person name="Ren C.Q."/>
            <person name="Zhang X.Y."/>
            <person name="Comes H.P."/>
            <person name="Liu X.H."/>
            <person name="Li Y.G."/>
            <person name="Kettle C.J."/>
            <person name="Jalonen R."/>
            <person name="Gaisberger H."/>
            <person name="Ma Y.Z."/>
            <person name="Qiu Y.X."/>
        </authorList>
    </citation>
    <scope>NUCLEOTIDE SEQUENCE [LARGE SCALE GENOMIC DNA]</scope>
    <source>
        <strain evidence="3">Hangzhou</strain>
    </source>
</reference>
<keyword evidence="4" id="KW-1185">Reference proteome</keyword>
<evidence type="ECO:0000313" key="3">
    <source>
        <dbReference type="EMBL" id="KAK9269792.1"/>
    </source>
</evidence>
<keyword evidence="1" id="KW-1133">Transmembrane helix</keyword>
<dbReference type="InterPro" id="IPR044730">
    <property type="entry name" value="RNase_H-like_dom_plant"/>
</dbReference>
<dbReference type="InterPro" id="IPR012337">
    <property type="entry name" value="RNaseH-like_sf"/>
</dbReference>
<dbReference type="InterPro" id="IPR036397">
    <property type="entry name" value="RNaseH_sf"/>
</dbReference>
<dbReference type="SUPFAM" id="SSF53098">
    <property type="entry name" value="Ribonuclease H-like"/>
    <property type="match status" value="1"/>
</dbReference>
<dbReference type="Pfam" id="PF13456">
    <property type="entry name" value="RVT_3"/>
    <property type="match status" value="1"/>
</dbReference>
<dbReference type="InterPro" id="IPR002156">
    <property type="entry name" value="RNaseH_domain"/>
</dbReference>
<keyword evidence="1" id="KW-0812">Transmembrane</keyword>
<feature type="transmembrane region" description="Helical" evidence="1">
    <location>
        <begin position="6"/>
        <end position="22"/>
    </location>
</feature>
<dbReference type="Proteomes" id="UP001415857">
    <property type="component" value="Unassembled WGS sequence"/>
</dbReference>
<gene>
    <name evidence="3" type="ORF">L1049_001570</name>
</gene>
<organism evidence="3 4">
    <name type="scientific">Liquidambar formosana</name>
    <name type="common">Formosan gum</name>
    <dbReference type="NCBI Taxonomy" id="63359"/>
    <lineage>
        <taxon>Eukaryota</taxon>
        <taxon>Viridiplantae</taxon>
        <taxon>Streptophyta</taxon>
        <taxon>Embryophyta</taxon>
        <taxon>Tracheophyta</taxon>
        <taxon>Spermatophyta</taxon>
        <taxon>Magnoliopsida</taxon>
        <taxon>eudicotyledons</taxon>
        <taxon>Gunneridae</taxon>
        <taxon>Pentapetalae</taxon>
        <taxon>Saxifragales</taxon>
        <taxon>Altingiaceae</taxon>
        <taxon>Liquidambar</taxon>
    </lineage>
</organism>